<dbReference type="Proteomes" id="UP000006431">
    <property type="component" value="Unassembled WGS sequence"/>
</dbReference>
<protein>
    <submittedName>
        <fullName evidence="1">Uncharacterized protein</fullName>
    </submittedName>
</protein>
<evidence type="ECO:0000313" key="1">
    <source>
        <dbReference type="EMBL" id="EHP28959.1"/>
    </source>
</evidence>
<name>B6BKA6_SULGG</name>
<comment type="caution">
    <text evidence="1">The sequence shown here is derived from an EMBL/GenBank/DDBJ whole genome shotgun (WGS) entry which is preliminary data.</text>
</comment>
<dbReference type="AlphaFoldDB" id="B6BKA6"/>
<accession>B6BKA6</accession>
<dbReference type="PATRIC" id="fig|929558.5.peg.430"/>
<organism evidence="1 2">
    <name type="scientific">Sulfurimonas gotlandica (strain DSM 19862 / JCM 16533 / GD1)</name>
    <dbReference type="NCBI Taxonomy" id="929558"/>
    <lineage>
        <taxon>Bacteria</taxon>
        <taxon>Pseudomonadati</taxon>
        <taxon>Campylobacterota</taxon>
        <taxon>Epsilonproteobacteria</taxon>
        <taxon>Campylobacterales</taxon>
        <taxon>Sulfurimonadaceae</taxon>
        <taxon>Sulfurimonas</taxon>
    </lineage>
</organism>
<accession>H1FUV2</accession>
<dbReference type="HOGENOM" id="CLU_3048719_0_0_7"/>
<dbReference type="STRING" id="929558.SMGD1_0432"/>
<sequence>MSHLNHSETDTYTYNDAQVKIITVFTEDGKSTALVEDENGELFEVAKDSLRESV</sequence>
<proteinExistence type="predicted"/>
<keyword evidence="2" id="KW-1185">Reference proteome</keyword>
<evidence type="ECO:0000313" key="2">
    <source>
        <dbReference type="Proteomes" id="UP000006431"/>
    </source>
</evidence>
<gene>
    <name evidence="1" type="ORF">SMGD1_0432</name>
</gene>
<dbReference type="RefSeq" id="WP_008337972.1">
    <property type="nucleotide sequence ID" value="NZ_AFRZ01000001.1"/>
</dbReference>
<dbReference type="EMBL" id="AFRZ01000001">
    <property type="protein sequence ID" value="EHP28959.1"/>
    <property type="molecule type" value="Genomic_DNA"/>
</dbReference>
<reference evidence="1 2" key="1">
    <citation type="journal article" date="2012" name="Proc. Natl. Acad. Sci. U.S.A.">
        <title>Genome and physiology of a model Epsilonproteobacterium responsible for sulfide detoxification in marine oxygen depletion zones.</title>
        <authorList>
            <person name="Grote J."/>
            <person name="Schott T."/>
            <person name="Bruckner C.G."/>
            <person name="Glockner F.O."/>
            <person name="Jost G."/>
            <person name="Teeling H."/>
            <person name="Labrenz M."/>
            <person name="Jurgens K."/>
        </authorList>
    </citation>
    <scope>NUCLEOTIDE SEQUENCE [LARGE SCALE GENOMIC DNA]</scope>
    <source>
        <strain evidence="1 2">GD1</strain>
    </source>
</reference>